<comment type="caution">
    <text evidence="1">The sequence shown here is derived from an EMBL/GenBank/DDBJ whole genome shotgun (WGS) entry which is preliminary data.</text>
</comment>
<accession>A0ABD3BBR4</accession>
<organism evidence="1 2">
    <name type="scientific">Castilleja foliolosa</name>
    <dbReference type="NCBI Taxonomy" id="1961234"/>
    <lineage>
        <taxon>Eukaryota</taxon>
        <taxon>Viridiplantae</taxon>
        <taxon>Streptophyta</taxon>
        <taxon>Embryophyta</taxon>
        <taxon>Tracheophyta</taxon>
        <taxon>Spermatophyta</taxon>
        <taxon>Magnoliopsida</taxon>
        <taxon>eudicotyledons</taxon>
        <taxon>Gunneridae</taxon>
        <taxon>Pentapetalae</taxon>
        <taxon>asterids</taxon>
        <taxon>lamiids</taxon>
        <taxon>Lamiales</taxon>
        <taxon>Orobanchaceae</taxon>
        <taxon>Pedicularideae</taxon>
        <taxon>Castillejinae</taxon>
        <taxon>Castilleja</taxon>
    </lineage>
</organism>
<dbReference type="EMBL" id="JAVIJP010000107">
    <property type="protein sequence ID" value="KAL3614290.1"/>
    <property type="molecule type" value="Genomic_DNA"/>
</dbReference>
<evidence type="ECO:0000313" key="2">
    <source>
        <dbReference type="Proteomes" id="UP001632038"/>
    </source>
</evidence>
<dbReference type="Proteomes" id="UP001632038">
    <property type="component" value="Unassembled WGS sequence"/>
</dbReference>
<sequence>MGSEQPSYGSFTTYEKIPIKNEYGEEEIITPVRRSSRIRKITSP</sequence>
<dbReference type="PANTHER" id="PTHR34775:SF4">
    <property type="entry name" value="TRANSMEMBRANE PROTEIN"/>
    <property type="match status" value="1"/>
</dbReference>
<proteinExistence type="predicted"/>
<reference evidence="2" key="1">
    <citation type="journal article" date="2024" name="IScience">
        <title>Strigolactones Initiate the Formation of Haustorium-like Structures in Castilleja.</title>
        <authorList>
            <person name="Buerger M."/>
            <person name="Peterson D."/>
            <person name="Chory J."/>
        </authorList>
    </citation>
    <scope>NUCLEOTIDE SEQUENCE [LARGE SCALE GENOMIC DNA]</scope>
</reference>
<protein>
    <submittedName>
        <fullName evidence="1">Uncharacterized protein</fullName>
    </submittedName>
</protein>
<dbReference type="AlphaFoldDB" id="A0ABD3BBR4"/>
<name>A0ABD3BBR4_9LAMI</name>
<keyword evidence="2" id="KW-1185">Reference proteome</keyword>
<evidence type="ECO:0000313" key="1">
    <source>
        <dbReference type="EMBL" id="KAL3614290.1"/>
    </source>
</evidence>
<dbReference type="PANTHER" id="PTHR34775">
    <property type="entry name" value="TRANSMEMBRANE PROTEIN"/>
    <property type="match status" value="1"/>
</dbReference>
<gene>
    <name evidence="1" type="ORF">CASFOL_042364</name>
</gene>